<gene>
    <name evidence="1" type="ORF">IBL25_24415</name>
</gene>
<evidence type="ECO:0000313" key="1">
    <source>
        <dbReference type="EMBL" id="MBC9180095.1"/>
    </source>
</evidence>
<protein>
    <submittedName>
        <fullName evidence="1">Uncharacterized protein</fullName>
    </submittedName>
</protein>
<comment type="caution">
    <text evidence="1">The sequence shown here is derived from an EMBL/GenBank/DDBJ whole genome shotgun (WGS) entry which is preliminary data.</text>
</comment>
<organism evidence="1 2">
    <name type="scientific">Pseudoroseomonas ludipueritiae</name>
    <dbReference type="NCBI Taxonomy" id="198093"/>
    <lineage>
        <taxon>Bacteria</taxon>
        <taxon>Pseudomonadati</taxon>
        <taxon>Pseudomonadota</taxon>
        <taxon>Alphaproteobacteria</taxon>
        <taxon>Acetobacterales</taxon>
        <taxon>Acetobacteraceae</taxon>
        <taxon>Pseudoroseomonas</taxon>
    </lineage>
</organism>
<dbReference type="RefSeq" id="WP_187781068.1">
    <property type="nucleotide sequence ID" value="NZ_JACTUZ010000230.1"/>
</dbReference>
<accession>A0ABR7RE73</accession>
<proteinExistence type="predicted"/>
<evidence type="ECO:0000313" key="2">
    <source>
        <dbReference type="Proteomes" id="UP000603940"/>
    </source>
</evidence>
<sequence length="508" mass="54715">MRIWLAVGCVLALLGAPESPGFAQRAGGAAPVGPRNAAPAQPRQAQERTFFLANELGLALHELYVTPTGSVEPGTDLLGAETLPNGATLRVSLGRQSLCLFDLRVVLADGTSQEKRGADICRNSRVTFGDPNLPLREAVVENATDLTLRELYAIPSASRRNSTERGADRLTAEVLGPDSTFDLRLGRVRDCVYDLIGVFEDDSVEEKPRQDICRRGRVVFGDPSVPRRELEVANGAGRVMRSLLAAPPLEPGETRSQEQWGPDRLAGATLEAGDTFPMRLRNRACQADLRATYDDDSVEEKRGVELCSGTGRVLFDGSGIARQPERAFVLVNRHSAAVEEVYASGTNDAEWGDDRLTGTLERGGRQEVVLQGGCEIDLRIVFGNGSAEERRGIDICATQLIVLRPDWVLAEKLDRNPGPIERAPPREGSVRLRNTGPAPIVELYVAPEGAPRGPDRLGATVLGQGEALDFQPPEGVGCIATLSATFRDGREISRPGFNLCSGAEVALP</sequence>
<reference evidence="1 2" key="1">
    <citation type="journal article" date="2009" name="Int. J. Syst. Evol. Microbiol.">
        <title>Transfer of Teichococcus ludipueritiae and Muricoccus roseus to the genus Roseomonas, as Roseomonas ludipueritiae comb. nov. and Roseomonas rosea comb. nov., respectively, and emended description of the genus Roseomonas.</title>
        <authorList>
            <person name="Sanchez-Porro C."/>
            <person name="Gallego V."/>
            <person name="Busse H.J."/>
            <person name="Kampfer P."/>
            <person name="Ventosa A."/>
        </authorList>
    </citation>
    <scope>NUCLEOTIDE SEQUENCE [LARGE SCALE GENOMIC DNA]</scope>
    <source>
        <strain evidence="1 2">DSM 14915</strain>
    </source>
</reference>
<dbReference type="EMBL" id="JACTUZ010000230">
    <property type="protein sequence ID" value="MBC9180095.1"/>
    <property type="molecule type" value="Genomic_DNA"/>
</dbReference>
<dbReference type="Proteomes" id="UP000603940">
    <property type="component" value="Unassembled WGS sequence"/>
</dbReference>
<keyword evidence="2" id="KW-1185">Reference proteome</keyword>
<name>A0ABR7RE73_9PROT</name>